<dbReference type="RefSeq" id="WP_252591901.1">
    <property type="nucleotide sequence ID" value="NZ_CP099489.1"/>
</dbReference>
<dbReference type="PANTHER" id="PTHR42847">
    <property type="entry name" value="ALKANESULFONATE MONOOXYGENASE"/>
    <property type="match status" value="1"/>
</dbReference>
<keyword evidence="3" id="KW-0560">Oxidoreductase</keyword>
<dbReference type="SUPFAM" id="SSF51679">
    <property type="entry name" value="Bacterial luciferase-like"/>
    <property type="match status" value="1"/>
</dbReference>
<evidence type="ECO:0000313" key="6">
    <source>
        <dbReference type="EMBL" id="USQ79008.1"/>
    </source>
</evidence>
<name>A0ABY4YRK6_9MICO</name>
<evidence type="ECO:0000313" key="7">
    <source>
        <dbReference type="Proteomes" id="UP001056455"/>
    </source>
</evidence>
<evidence type="ECO:0000256" key="1">
    <source>
        <dbReference type="ARBA" id="ARBA00022630"/>
    </source>
</evidence>
<organism evidence="6 7">
    <name type="scientific">Ornithinimicrobium faecis</name>
    <dbReference type="NCBI Taxonomy" id="2934158"/>
    <lineage>
        <taxon>Bacteria</taxon>
        <taxon>Bacillati</taxon>
        <taxon>Actinomycetota</taxon>
        <taxon>Actinomycetes</taxon>
        <taxon>Micrococcales</taxon>
        <taxon>Ornithinimicrobiaceae</taxon>
        <taxon>Ornithinimicrobium</taxon>
    </lineage>
</organism>
<dbReference type="PANTHER" id="PTHR42847:SF8">
    <property type="entry name" value="CONSERVED PROTEIN"/>
    <property type="match status" value="1"/>
</dbReference>
<reference evidence="6" key="1">
    <citation type="submission" date="2022-06" db="EMBL/GenBank/DDBJ databases">
        <title>Ornithinimicrobium HY1793.</title>
        <authorList>
            <person name="Huang Y."/>
        </authorList>
    </citation>
    <scope>NUCLEOTIDE SEQUENCE</scope>
    <source>
        <strain evidence="6">HY1793</strain>
    </source>
</reference>
<evidence type="ECO:0000256" key="3">
    <source>
        <dbReference type="ARBA" id="ARBA00023002"/>
    </source>
</evidence>
<dbReference type="Pfam" id="PF00296">
    <property type="entry name" value="Bac_luciferase"/>
    <property type="match status" value="1"/>
</dbReference>
<sequence>MKLGLQVSYWSWPDAPASIGPTFTRIARDAEAVGLSSLWVMDHFLQIPDIGPPESEMLEAYTTLGFAAGVTSRIELGAMVTGVTYRHPGLLAKTVTTLDVLSGGRAWLGIGAAWFEEEHRALGVPYPPVAERFERLEETLQIVGQMWDGNEEPYAGAHHHLERPLSSPQPVRRPPVLIGGGGERKTLRLVAQYADACNLFDYSGPGVLKGKFDVLARHCADLGRDPKDIEHSVLSRISLTRDGGDTMPSGETSLSVAQAVDKLGALAEVGTDTVMLGMANDTDPAAYALVGELVEQAAGL</sequence>
<dbReference type="EMBL" id="CP099489">
    <property type="protein sequence ID" value="USQ79008.1"/>
    <property type="molecule type" value="Genomic_DNA"/>
</dbReference>
<keyword evidence="7" id="KW-1185">Reference proteome</keyword>
<evidence type="ECO:0000256" key="4">
    <source>
        <dbReference type="ARBA" id="ARBA00023033"/>
    </source>
</evidence>
<protein>
    <submittedName>
        <fullName evidence="6">LLM class F420-dependent oxidoreductase</fullName>
    </submittedName>
</protein>
<dbReference type="InterPro" id="IPR011251">
    <property type="entry name" value="Luciferase-like_dom"/>
</dbReference>
<keyword evidence="1" id="KW-0285">Flavoprotein</keyword>
<dbReference type="Proteomes" id="UP001056455">
    <property type="component" value="Chromosome"/>
</dbReference>
<proteinExistence type="predicted"/>
<keyword evidence="2" id="KW-0288">FMN</keyword>
<dbReference type="Gene3D" id="3.20.20.30">
    <property type="entry name" value="Luciferase-like domain"/>
    <property type="match status" value="1"/>
</dbReference>
<dbReference type="InterPro" id="IPR050172">
    <property type="entry name" value="SsuD_RutA_monooxygenase"/>
</dbReference>
<evidence type="ECO:0000256" key="2">
    <source>
        <dbReference type="ARBA" id="ARBA00022643"/>
    </source>
</evidence>
<dbReference type="InterPro" id="IPR019952">
    <property type="entry name" value="F420_OxRdatse_Rv1855c_pred"/>
</dbReference>
<gene>
    <name evidence="6" type="ORF">NF556_15450</name>
</gene>
<dbReference type="NCBIfam" id="TIGR03560">
    <property type="entry name" value="F420_Rv1855c"/>
    <property type="match status" value="1"/>
</dbReference>
<feature type="domain" description="Luciferase-like" evidence="5">
    <location>
        <begin position="23"/>
        <end position="241"/>
    </location>
</feature>
<dbReference type="InterPro" id="IPR036661">
    <property type="entry name" value="Luciferase-like_sf"/>
</dbReference>
<evidence type="ECO:0000259" key="5">
    <source>
        <dbReference type="Pfam" id="PF00296"/>
    </source>
</evidence>
<accession>A0ABY4YRK6</accession>
<keyword evidence="4" id="KW-0503">Monooxygenase</keyword>